<keyword evidence="3" id="KW-0539">Nucleus</keyword>
<protein>
    <submittedName>
        <fullName evidence="4">Uncharacterized protein</fullName>
    </submittedName>
</protein>
<dbReference type="InterPro" id="IPR051651">
    <property type="entry name" value="DMTF1_DNA-bind_reg"/>
</dbReference>
<dbReference type="Proteomes" id="UP000617340">
    <property type="component" value="Unassembled WGS sequence"/>
</dbReference>
<dbReference type="EMBL" id="JACSDZ010000001">
    <property type="protein sequence ID" value="KAF7417581.1"/>
    <property type="molecule type" value="Genomic_DNA"/>
</dbReference>
<reference evidence="4" key="1">
    <citation type="journal article" date="2020" name="G3 (Bethesda)">
        <title>High-Quality Assemblies for Three Invasive Social Wasps from the &lt;i&gt;Vespula&lt;/i&gt; Genus.</title>
        <authorList>
            <person name="Harrop T.W.R."/>
            <person name="Guhlin J."/>
            <person name="McLaughlin G.M."/>
            <person name="Permina E."/>
            <person name="Stockwell P."/>
            <person name="Gilligan J."/>
            <person name="Le Lec M.F."/>
            <person name="Gruber M.A.M."/>
            <person name="Quinn O."/>
            <person name="Lovegrove M."/>
            <person name="Duncan E.J."/>
            <person name="Remnant E.J."/>
            <person name="Van Eeckhoven J."/>
            <person name="Graham B."/>
            <person name="Knapp R.A."/>
            <person name="Langford K.W."/>
            <person name="Kronenberg Z."/>
            <person name="Press M.O."/>
            <person name="Eacker S.M."/>
            <person name="Wilson-Rankin E.E."/>
            <person name="Purcell J."/>
            <person name="Lester P.J."/>
            <person name="Dearden P.K."/>
        </authorList>
    </citation>
    <scope>NUCLEOTIDE SEQUENCE</scope>
    <source>
        <strain evidence="4">Linc-1</strain>
    </source>
</reference>
<accession>A0A834NT83</accession>
<dbReference type="GO" id="GO:0000978">
    <property type="term" value="F:RNA polymerase II cis-regulatory region sequence-specific DNA binding"/>
    <property type="evidence" value="ECO:0007669"/>
    <property type="project" value="TreeGrafter"/>
</dbReference>
<proteinExistence type="predicted"/>
<dbReference type="SUPFAM" id="SSF46689">
    <property type="entry name" value="Homeodomain-like"/>
    <property type="match status" value="1"/>
</dbReference>
<evidence type="ECO:0000313" key="5">
    <source>
        <dbReference type="Proteomes" id="UP000617340"/>
    </source>
</evidence>
<sequence length="271" mass="32483">MSVSEKLRFSKVMFKNLIFTKKRLEYISLENETDDFKESGSMSSDTKIDTDSEIVDYKYNKAKNCDDISYLARKIREKEAFSQEDLKQLRNLKVKLIHEVPPQHQVEIRSGTHVPSREELEQFMALAPLKKGSFSPDEDDKIVHNWKQFCKLHNWNKHKYRAFLSLRDSDGKKYTCKKKETKKFAQFLANGLPNRTLYSVYHRFRILYSSYLNRRYTKEEDVMILNHIDHNPFLDEKRKFVDLAKVLNRSRASVWRRYRLLKRNKKSKIKN</sequence>
<evidence type="ECO:0000256" key="1">
    <source>
        <dbReference type="ARBA" id="ARBA00004123"/>
    </source>
</evidence>
<organism evidence="4 5">
    <name type="scientific">Vespula germanica</name>
    <name type="common">German yellow jacket</name>
    <name type="synonym">Paravespula germanica</name>
    <dbReference type="NCBI Taxonomy" id="30212"/>
    <lineage>
        <taxon>Eukaryota</taxon>
        <taxon>Metazoa</taxon>
        <taxon>Ecdysozoa</taxon>
        <taxon>Arthropoda</taxon>
        <taxon>Hexapoda</taxon>
        <taxon>Insecta</taxon>
        <taxon>Pterygota</taxon>
        <taxon>Neoptera</taxon>
        <taxon>Endopterygota</taxon>
        <taxon>Hymenoptera</taxon>
        <taxon>Apocrita</taxon>
        <taxon>Aculeata</taxon>
        <taxon>Vespoidea</taxon>
        <taxon>Vespidae</taxon>
        <taxon>Vespinae</taxon>
        <taxon>Vespula</taxon>
    </lineage>
</organism>
<dbReference type="GO" id="GO:0005634">
    <property type="term" value="C:nucleus"/>
    <property type="evidence" value="ECO:0007669"/>
    <property type="project" value="UniProtKB-SubCell"/>
</dbReference>
<comment type="caution">
    <text evidence="4">The sequence shown here is derived from an EMBL/GenBank/DDBJ whole genome shotgun (WGS) entry which is preliminary data.</text>
</comment>
<dbReference type="AlphaFoldDB" id="A0A834NT83"/>
<dbReference type="PANTHER" id="PTHR46380">
    <property type="entry name" value="CYCLIN-D-BINDING MYB-LIKE TRANSCRIPTION FACTOR 1"/>
    <property type="match status" value="1"/>
</dbReference>
<keyword evidence="5" id="KW-1185">Reference proteome</keyword>
<keyword evidence="2" id="KW-0238">DNA-binding</keyword>
<comment type="subcellular location">
    <subcellularLocation>
        <location evidence="1">Nucleus</location>
    </subcellularLocation>
</comment>
<dbReference type="GO" id="GO:0000981">
    <property type="term" value="F:DNA-binding transcription factor activity, RNA polymerase II-specific"/>
    <property type="evidence" value="ECO:0007669"/>
    <property type="project" value="TreeGrafter"/>
</dbReference>
<evidence type="ECO:0000256" key="2">
    <source>
        <dbReference type="ARBA" id="ARBA00023125"/>
    </source>
</evidence>
<dbReference type="PANTHER" id="PTHR46380:SF2">
    <property type="entry name" value="CYCLIN-D-BINDING MYB-LIKE TRANSCRIPTION FACTOR 1"/>
    <property type="match status" value="1"/>
</dbReference>
<name>A0A834NT83_VESGE</name>
<gene>
    <name evidence="4" type="ORF">HZH68_000234</name>
</gene>
<evidence type="ECO:0000256" key="3">
    <source>
        <dbReference type="ARBA" id="ARBA00023242"/>
    </source>
</evidence>
<dbReference type="InterPro" id="IPR009057">
    <property type="entry name" value="Homeodomain-like_sf"/>
</dbReference>
<evidence type="ECO:0000313" key="4">
    <source>
        <dbReference type="EMBL" id="KAF7417581.1"/>
    </source>
</evidence>